<reference evidence="1 2" key="1">
    <citation type="journal article" date="2012" name="PLoS ONE">
        <title>Edwardsiella comparative phylogenomics reveal the new intra/inter-species taxonomic relationships, virulence evolution and niche adaptation mechanisms.</title>
        <authorList>
            <person name="Yang M."/>
            <person name="Lv Y."/>
            <person name="Xiao J."/>
            <person name="Wu H."/>
            <person name="Zheng H."/>
            <person name="Liu Q."/>
            <person name="Zhang Y."/>
            <person name="Wang Q."/>
        </authorList>
    </citation>
    <scope>NUCLEOTIDE SEQUENCE [LARGE SCALE GENOMIC DNA]</scope>
    <source>
        <strain evidence="2">080813</strain>
    </source>
</reference>
<accession>A0A076LLP6</accession>
<gene>
    <name evidence="1" type="ORF">ETEE_0099</name>
</gene>
<name>A0A076LLP6_9GAMM</name>
<dbReference type="Proteomes" id="UP000028681">
    <property type="component" value="Chromosome"/>
</dbReference>
<evidence type="ECO:0000313" key="2">
    <source>
        <dbReference type="Proteomes" id="UP000028681"/>
    </source>
</evidence>
<dbReference type="KEGG" id="ete:ETEE_0099"/>
<protein>
    <recommendedName>
        <fullName evidence="3">EF-hand domain-containing protein</fullName>
    </recommendedName>
</protein>
<proteinExistence type="predicted"/>
<dbReference type="AlphaFoldDB" id="A0A076LLP6"/>
<evidence type="ECO:0008006" key="3">
    <source>
        <dbReference type="Google" id="ProtNLM"/>
    </source>
</evidence>
<evidence type="ECO:0000313" key="1">
    <source>
        <dbReference type="EMBL" id="AIJ06584.1"/>
    </source>
</evidence>
<dbReference type="EMBL" id="CP006664">
    <property type="protein sequence ID" value="AIJ06584.1"/>
    <property type="molecule type" value="Genomic_DNA"/>
</dbReference>
<organism evidence="1 2">
    <name type="scientific">Edwardsiella anguillarum ET080813</name>
    <dbReference type="NCBI Taxonomy" id="667120"/>
    <lineage>
        <taxon>Bacteria</taxon>
        <taxon>Pseudomonadati</taxon>
        <taxon>Pseudomonadota</taxon>
        <taxon>Gammaproteobacteria</taxon>
        <taxon>Enterobacterales</taxon>
        <taxon>Hafniaceae</taxon>
        <taxon>Edwardsiella</taxon>
    </lineage>
</organism>
<sequence length="62" mass="7041">MGRIFINLYDAFHLHTFNDDGTISPTEMESYVMRVMRAPELNAQIASADTAATLRPRLRSAR</sequence>
<dbReference type="HOGENOM" id="CLU_2896944_0_0_6"/>